<dbReference type="InterPro" id="IPR000182">
    <property type="entry name" value="GNAT_dom"/>
</dbReference>
<feature type="domain" description="N-acetyltransferase" evidence="3">
    <location>
        <begin position="16"/>
        <end position="201"/>
    </location>
</feature>
<dbReference type="CDD" id="cd04301">
    <property type="entry name" value="NAT_SF"/>
    <property type="match status" value="1"/>
</dbReference>
<organism evidence="4 5">
    <name type="scientific">Brachybacterium muris UCD-AY4</name>
    <dbReference type="NCBI Taxonomy" id="1249481"/>
    <lineage>
        <taxon>Bacteria</taxon>
        <taxon>Bacillati</taxon>
        <taxon>Actinomycetota</taxon>
        <taxon>Actinomycetes</taxon>
        <taxon>Micrococcales</taxon>
        <taxon>Dermabacteraceae</taxon>
        <taxon>Brachybacterium</taxon>
    </lineage>
</organism>
<dbReference type="InterPro" id="IPR050832">
    <property type="entry name" value="Bact_Acetyltransf"/>
</dbReference>
<dbReference type="SUPFAM" id="SSF55729">
    <property type="entry name" value="Acyl-CoA N-acyltransferases (Nat)"/>
    <property type="match status" value="1"/>
</dbReference>
<protein>
    <submittedName>
        <fullName evidence="4">Acetyltransferase</fullName>
    </submittedName>
</protein>
<dbReference type="HOGENOM" id="CLU_098389_0_0_11"/>
<accession>A0A022KY20</accession>
<evidence type="ECO:0000259" key="3">
    <source>
        <dbReference type="PROSITE" id="PS51186"/>
    </source>
</evidence>
<evidence type="ECO:0000256" key="2">
    <source>
        <dbReference type="ARBA" id="ARBA00023315"/>
    </source>
</evidence>
<reference evidence="4 5" key="1">
    <citation type="journal article" date="2013" name="Genome Announc.">
        <title>Draft genome sequence of an Actinobacterium, Brachybacterium muris strain UCD-AY4.</title>
        <authorList>
            <person name="Lo J.R."/>
            <person name="Lang J.M."/>
            <person name="Darling A.E."/>
            <person name="Eisen J.A."/>
            <person name="Coil D.A."/>
        </authorList>
    </citation>
    <scope>NUCLEOTIDE SEQUENCE [LARGE SCALE GENOMIC DNA]</scope>
    <source>
        <strain evidence="4 5">UCD-AY4</strain>
    </source>
</reference>
<evidence type="ECO:0000313" key="4">
    <source>
        <dbReference type="EMBL" id="EYT49615.1"/>
    </source>
</evidence>
<sequence>MPVPVPVPVPVNDLPLQVRTARDTDVPALLRIVQAAYRGEGGWTTEAHLVHGHRADEAEVRGMLEDPSVLLLVAEEPAARDLPPAGAPGGAAQETTGQARLLGCCYTRRDATDPTRAELGLFAVDPSAQGRGVGRFLLEEHAAWRASEGVRILELCVLQNRPELRAWYERRGFRATGTTLPFPADPSLLIDPQLRMESMQRPLVGSARP</sequence>
<gene>
    <name evidence="4" type="ORF">D641_0107220</name>
</gene>
<dbReference type="PANTHER" id="PTHR43877">
    <property type="entry name" value="AMINOALKYLPHOSPHONATE N-ACETYLTRANSFERASE-RELATED-RELATED"/>
    <property type="match status" value="1"/>
</dbReference>
<proteinExistence type="predicted"/>
<dbReference type="STRING" id="1249481.D641_0107220"/>
<dbReference type="GO" id="GO:0016747">
    <property type="term" value="F:acyltransferase activity, transferring groups other than amino-acyl groups"/>
    <property type="evidence" value="ECO:0007669"/>
    <property type="project" value="InterPro"/>
</dbReference>
<keyword evidence="2" id="KW-0012">Acyltransferase</keyword>
<dbReference type="Pfam" id="PF13508">
    <property type="entry name" value="Acetyltransf_7"/>
    <property type="match status" value="1"/>
</dbReference>
<name>A0A022KY20_9MICO</name>
<keyword evidence="5" id="KW-1185">Reference proteome</keyword>
<dbReference type="Gene3D" id="3.40.630.30">
    <property type="match status" value="1"/>
</dbReference>
<comment type="caution">
    <text evidence="4">The sequence shown here is derived from an EMBL/GenBank/DDBJ whole genome shotgun (WGS) entry which is preliminary data.</text>
</comment>
<dbReference type="InterPro" id="IPR016181">
    <property type="entry name" value="Acyl_CoA_acyltransferase"/>
</dbReference>
<dbReference type="Proteomes" id="UP000019754">
    <property type="component" value="Unassembled WGS sequence"/>
</dbReference>
<dbReference type="EMBL" id="AORC01000008">
    <property type="protein sequence ID" value="EYT49615.1"/>
    <property type="molecule type" value="Genomic_DNA"/>
</dbReference>
<keyword evidence="1 4" id="KW-0808">Transferase</keyword>
<evidence type="ECO:0000313" key="5">
    <source>
        <dbReference type="Proteomes" id="UP000019754"/>
    </source>
</evidence>
<evidence type="ECO:0000256" key="1">
    <source>
        <dbReference type="ARBA" id="ARBA00022679"/>
    </source>
</evidence>
<dbReference type="AlphaFoldDB" id="A0A022KY20"/>
<dbReference type="PROSITE" id="PS51186">
    <property type="entry name" value="GNAT"/>
    <property type="match status" value="1"/>
</dbReference>